<dbReference type="Proteomes" id="UP000245412">
    <property type="component" value="Unassembled WGS sequence"/>
</dbReference>
<organism evidence="8 9">
    <name type="scientific">Murimonas intestini</name>
    <dbReference type="NCBI Taxonomy" id="1337051"/>
    <lineage>
        <taxon>Bacteria</taxon>
        <taxon>Bacillati</taxon>
        <taxon>Bacillota</taxon>
        <taxon>Clostridia</taxon>
        <taxon>Lachnospirales</taxon>
        <taxon>Lachnospiraceae</taxon>
        <taxon>Murimonas</taxon>
    </lineage>
</organism>
<protein>
    <submittedName>
        <fullName evidence="8">Carbohydrate ABC transporter substrate-binding protein (CUT1 family)</fullName>
    </submittedName>
</protein>
<evidence type="ECO:0000256" key="4">
    <source>
        <dbReference type="ARBA" id="ARBA00023139"/>
    </source>
</evidence>
<evidence type="ECO:0000256" key="1">
    <source>
        <dbReference type="ARBA" id="ARBA00022475"/>
    </source>
</evidence>
<dbReference type="SUPFAM" id="SSF53850">
    <property type="entry name" value="Periplasmic binding protein-like II"/>
    <property type="match status" value="1"/>
</dbReference>
<evidence type="ECO:0000313" key="8">
    <source>
        <dbReference type="EMBL" id="PWJ75187.1"/>
    </source>
</evidence>
<proteinExistence type="predicted"/>
<evidence type="ECO:0000256" key="2">
    <source>
        <dbReference type="ARBA" id="ARBA00022729"/>
    </source>
</evidence>
<keyword evidence="1" id="KW-1003">Cell membrane</keyword>
<feature type="chain" id="PRO_5044502958" evidence="7">
    <location>
        <begin position="21"/>
        <end position="467"/>
    </location>
</feature>
<accession>A0AB73T3S9</accession>
<evidence type="ECO:0000313" key="9">
    <source>
        <dbReference type="Proteomes" id="UP000245412"/>
    </source>
</evidence>
<evidence type="ECO:0000256" key="5">
    <source>
        <dbReference type="ARBA" id="ARBA00023288"/>
    </source>
</evidence>
<keyword evidence="9" id="KW-1185">Reference proteome</keyword>
<sequence length="467" mass="51259">MKKRILTLMLGLTMTVSAMAGCSSSADSTEAAPAEEKAGNTQETAAKENISADKVTADAGGEKASIRVLSAMQIVDEEMMQEFMDANPDITVEFEYVDSGNYSAKFAALASANELPDVFWTQTGYYCDQIKEGLLMDLSDAMASNSYEGDKAWKDTFIPNLLTNFENIALSGCGEMESYDYGVPFTMTTVAVMYDKKIYDDLGLSEPETWDAFMDNCKAVKDAGYTPLTVQSNVCADWIPRLLWDQYCRDEIEVQGLSFADKGMTFEAESVKKGLSQFKEMWDEGYLAENYFTADIDTTAQMFLQGELAQVLIAPDKISYIMDNAPETMELATFALPGAAGLPSRSLGGSSNIFAVSADTKEPEAAVRFLKYLTSRTNFETAETLKYSNSGLEGVDKGEELNQILAGYAKAADGGFCPDVFVPTNASTEISSQFRDDLLPNYLLGDISLEDVCSRLQEMYDSYLEDL</sequence>
<feature type="region of interest" description="Disordered" evidence="6">
    <location>
        <begin position="25"/>
        <end position="54"/>
    </location>
</feature>
<evidence type="ECO:0000256" key="7">
    <source>
        <dbReference type="SAM" id="SignalP"/>
    </source>
</evidence>
<reference evidence="8 9" key="1">
    <citation type="submission" date="2018-05" db="EMBL/GenBank/DDBJ databases">
        <authorList>
            <person name="Goeker M."/>
            <person name="Huntemann M."/>
            <person name="Clum A."/>
            <person name="Pillay M."/>
            <person name="Palaniappan K."/>
            <person name="Varghese N."/>
            <person name="Mikhailova N."/>
            <person name="Stamatis D."/>
            <person name="Reddy T."/>
            <person name="Daum C."/>
            <person name="Shapiro N."/>
            <person name="Ivanova N."/>
            <person name="Kyrpides N."/>
            <person name="Woyke T."/>
        </authorList>
    </citation>
    <scope>NUCLEOTIDE SEQUENCE [LARGE SCALE GENOMIC DNA]</scope>
    <source>
        <strain evidence="8 9">DSM 26524</strain>
    </source>
</reference>
<dbReference type="RefSeq" id="WP_109627043.1">
    <property type="nucleotide sequence ID" value="NZ_JANKBI010000024.1"/>
</dbReference>
<dbReference type="EMBL" id="QGGY01000007">
    <property type="protein sequence ID" value="PWJ75187.1"/>
    <property type="molecule type" value="Genomic_DNA"/>
</dbReference>
<dbReference type="PANTHER" id="PTHR43649:SF33">
    <property type="entry name" value="POLYGALACTURONAN_RHAMNOGALACTURONAN-BINDING PROTEIN YTCQ"/>
    <property type="match status" value="1"/>
</dbReference>
<keyword evidence="3" id="KW-0472">Membrane</keyword>
<name>A0AB73T3S9_9FIRM</name>
<keyword evidence="5" id="KW-0449">Lipoprotein</keyword>
<comment type="caution">
    <text evidence="8">The sequence shown here is derived from an EMBL/GenBank/DDBJ whole genome shotgun (WGS) entry which is preliminary data.</text>
</comment>
<dbReference type="InterPro" id="IPR050490">
    <property type="entry name" value="Bact_solute-bd_prot1"/>
</dbReference>
<dbReference type="InterPro" id="IPR006059">
    <property type="entry name" value="SBP"/>
</dbReference>
<evidence type="ECO:0000256" key="3">
    <source>
        <dbReference type="ARBA" id="ARBA00023136"/>
    </source>
</evidence>
<dbReference type="PROSITE" id="PS51257">
    <property type="entry name" value="PROKAR_LIPOPROTEIN"/>
    <property type="match status" value="1"/>
</dbReference>
<gene>
    <name evidence="8" type="ORF">C7383_107194</name>
</gene>
<dbReference type="Pfam" id="PF01547">
    <property type="entry name" value="SBP_bac_1"/>
    <property type="match status" value="1"/>
</dbReference>
<dbReference type="Gene3D" id="3.40.190.10">
    <property type="entry name" value="Periplasmic binding protein-like II"/>
    <property type="match status" value="2"/>
</dbReference>
<keyword evidence="2 7" id="KW-0732">Signal</keyword>
<keyword evidence="4" id="KW-0564">Palmitate</keyword>
<feature type="signal peptide" evidence="7">
    <location>
        <begin position="1"/>
        <end position="20"/>
    </location>
</feature>
<evidence type="ECO:0000256" key="6">
    <source>
        <dbReference type="SAM" id="MobiDB-lite"/>
    </source>
</evidence>
<dbReference type="AlphaFoldDB" id="A0AB73T3S9"/>
<dbReference type="PANTHER" id="PTHR43649">
    <property type="entry name" value="ARABINOSE-BINDING PROTEIN-RELATED"/>
    <property type="match status" value="1"/>
</dbReference>